<reference evidence="1 2" key="1">
    <citation type="submission" date="2017-04" db="EMBL/GenBank/DDBJ databases">
        <title>Complete genome sequence of Flavobacterium kingsejong AJ004.</title>
        <authorList>
            <person name="Lee P.C."/>
        </authorList>
    </citation>
    <scope>NUCLEOTIDE SEQUENCE [LARGE SCALE GENOMIC DNA]</scope>
    <source>
        <strain evidence="1 2">AJ004</strain>
    </source>
</reference>
<protein>
    <submittedName>
        <fullName evidence="1">Uncharacterized protein</fullName>
    </submittedName>
</protein>
<dbReference type="Proteomes" id="UP000244677">
    <property type="component" value="Chromosome"/>
</dbReference>
<dbReference type="InterPro" id="IPR023614">
    <property type="entry name" value="Porin_dom_sf"/>
</dbReference>
<dbReference type="SUPFAM" id="SSF56935">
    <property type="entry name" value="Porins"/>
    <property type="match status" value="1"/>
</dbReference>
<evidence type="ECO:0000313" key="1">
    <source>
        <dbReference type="EMBL" id="AWG27351.1"/>
    </source>
</evidence>
<dbReference type="AlphaFoldDB" id="A0A2S1LUL5"/>
<accession>A0A2S1LUL5</accession>
<dbReference type="KEGG" id="fki:FK004_14560"/>
<keyword evidence="2" id="KW-1185">Reference proteome</keyword>
<dbReference type="EMBL" id="CP020919">
    <property type="protein sequence ID" value="AWG27351.1"/>
    <property type="molecule type" value="Genomic_DNA"/>
</dbReference>
<sequence length="453" mass="52432">MKKILHGILLMMTFGIMGQTKNDSVSSFQKMKEAIKLELKEELKAELKKDFIKENKSLVDWSKFTLSGYGVVNYYHYGRYDTDLNIKDKFDAERLNLYLGYNFNDWISFKSEIEFEHGGTGSTIELDTQEEFGEYEQEIESGGEVKIEQIHINFAIRPYLNVRVGRMKIHFGLAQDLDRPISYFTTHRQEMENEILPLGWYENGVQIHGIFWKRLKYEVSITNGLDASGFSSRGWIKDGYQTRFEMANGNSLAFTGRLDYKFGKNKYTYVGMSAYLNDAAANRPKNDMSESAYVTILEGHITYDEDYLRFNSVILWGNLENSNIVSRKNSSLSNNLGVKRTPVGKNTLGFSFEGGYEILHFINTTAKQKIYPFIRYDYYDTMHEVEGNVIRKPRWERSALMGGINWFVHPQIVLKAHYQNRRLGSDNYDPVTSLYTGRKQEENTLSAGIGFSF</sequence>
<gene>
    <name evidence="1" type="ORF">FK004_14560</name>
</gene>
<dbReference type="Gene3D" id="2.40.160.10">
    <property type="entry name" value="Porin"/>
    <property type="match status" value="1"/>
</dbReference>
<dbReference type="OrthoDB" id="9768080at2"/>
<proteinExistence type="predicted"/>
<evidence type="ECO:0000313" key="2">
    <source>
        <dbReference type="Proteomes" id="UP000244677"/>
    </source>
</evidence>
<organism evidence="1 2">
    <name type="scientific">Flavobacterium kingsejongi</name>
    <dbReference type="NCBI Taxonomy" id="1678728"/>
    <lineage>
        <taxon>Bacteria</taxon>
        <taxon>Pseudomonadati</taxon>
        <taxon>Bacteroidota</taxon>
        <taxon>Flavobacteriia</taxon>
        <taxon>Flavobacteriales</taxon>
        <taxon>Flavobacteriaceae</taxon>
        <taxon>Flavobacterium</taxon>
    </lineage>
</organism>
<name>A0A2S1LUL5_9FLAO</name>